<dbReference type="RefSeq" id="WP_130435207.1">
    <property type="nucleotide sequence ID" value="NZ_SGXF01000003.1"/>
</dbReference>
<protein>
    <submittedName>
        <fullName evidence="1">NRPS condensation-like uncharacterized protein</fullName>
    </submittedName>
</protein>
<evidence type="ECO:0000313" key="1">
    <source>
        <dbReference type="EMBL" id="RZT00602.1"/>
    </source>
</evidence>
<dbReference type="AlphaFoldDB" id="A0A4Q7PIY8"/>
<organism evidence="1 2">
    <name type="scientific">Cuneatibacter caecimuris</name>
    <dbReference type="NCBI Taxonomy" id="1796618"/>
    <lineage>
        <taxon>Bacteria</taxon>
        <taxon>Bacillati</taxon>
        <taxon>Bacillota</taxon>
        <taxon>Clostridia</taxon>
        <taxon>Lachnospirales</taxon>
        <taxon>Lachnospiraceae</taxon>
        <taxon>Cuneatibacter</taxon>
    </lineage>
</organism>
<gene>
    <name evidence="1" type="ORF">EV209_1926</name>
</gene>
<sequence>MFQAKKTRWRNLENAAKIFPATSNKKDERVFRFVCELKEEVEPGALQGALDLCIQEFPMFSCVLRKGLFWNYFESTDIQPKVREEYKVPCSQLYVRDQKSLLFEVTYFGKRINCEMYHALTDGTGALAFFRVLVYHYLREAHPEEVRGPVASVLADATAEEMEEDSFEKYYGEGREVTDIPAYRSFQLRYRRLEYGSLRLIQGTLSVKEALSQARQRGVTLTVFLTAVYLCAIAKELAPRQKNKIVSLMVPVNLRSYFPSKSMRNFFWWIDIGYNFEGWDGDLEKVVSFVGGFFKKELTRERMAARIYGLMKFERNPLVRILPLALKQAALYLGTNMKPSGNTAIFSNIGKIVMPQECSPFLEQFEVFTSTPKVELCMCSYGDKLSLSFTSSYVDTRIERNFFRILTDLGIKAEISAWSPEEGGGAE</sequence>
<dbReference type="OrthoDB" id="4876345at2"/>
<proteinExistence type="predicted"/>
<keyword evidence="2" id="KW-1185">Reference proteome</keyword>
<evidence type="ECO:0000313" key="2">
    <source>
        <dbReference type="Proteomes" id="UP000292927"/>
    </source>
</evidence>
<name>A0A4Q7PIY8_9FIRM</name>
<dbReference type="EMBL" id="SGXF01000003">
    <property type="protein sequence ID" value="RZT00602.1"/>
    <property type="molecule type" value="Genomic_DNA"/>
</dbReference>
<comment type="caution">
    <text evidence="1">The sequence shown here is derived from an EMBL/GenBank/DDBJ whole genome shotgun (WGS) entry which is preliminary data.</text>
</comment>
<reference evidence="1 2" key="1">
    <citation type="submission" date="2019-02" db="EMBL/GenBank/DDBJ databases">
        <title>Genomic Encyclopedia of Type Strains, Phase IV (KMG-IV): sequencing the most valuable type-strain genomes for metagenomic binning, comparative biology and taxonomic classification.</title>
        <authorList>
            <person name="Goeker M."/>
        </authorList>
    </citation>
    <scope>NUCLEOTIDE SEQUENCE [LARGE SCALE GENOMIC DNA]</scope>
    <source>
        <strain evidence="1 2">DSM 29486</strain>
    </source>
</reference>
<accession>A0A4Q7PIY8</accession>
<dbReference type="Proteomes" id="UP000292927">
    <property type="component" value="Unassembled WGS sequence"/>
</dbReference>